<dbReference type="EMBL" id="OZ004255">
    <property type="protein sequence ID" value="CAK7899919.1"/>
    <property type="molecule type" value="Genomic_DNA"/>
</dbReference>
<dbReference type="SUPFAM" id="SSF52058">
    <property type="entry name" value="L domain-like"/>
    <property type="match status" value="2"/>
</dbReference>
<evidence type="ECO:0000313" key="10">
    <source>
        <dbReference type="Proteomes" id="UP001497600"/>
    </source>
</evidence>
<keyword evidence="7" id="KW-0325">Glycoprotein</keyword>
<gene>
    <name evidence="9" type="primary">ECM331</name>
    <name evidence="9" type="ORF">CAAN4_C04896</name>
</gene>
<evidence type="ECO:0000256" key="8">
    <source>
        <dbReference type="SAM" id="SignalP"/>
    </source>
</evidence>
<accession>A0ABP0E8V3</accession>
<feature type="signal peptide" evidence="8">
    <location>
        <begin position="1"/>
        <end position="16"/>
    </location>
</feature>
<evidence type="ECO:0000256" key="5">
    <source>
        <dbReference type="ARBA" id="ARBA00022525"/>
    </source>
</evidence>
<evidence type="ECO:0000256" key="4">
    <source>
        <dbReference type="ARBA" id="ARBA00022512"/>
    </source>
</evidence>
<reference evidence="9 10" key="1">
    <citation type="submission" date="2024-01" db="EMBL/GenBank/DDBJ databases">
        <authorList>
            <consortium name="Genoscope - CEA"/>
            <person name="William W."/>
        </authorList>
    </citation>
    <scope>NUCLEOTIDE SEQUENCE [LARGE SCALE GENOMIC DNA]</scope>
    <source>
        <strain evidence="9 10">29B2s-10</strain>
    </source>
</reference>
<sequence>MRINFYILFILHLVTALVHLNGQRLEVSDDEILTFVDYTQGNSTENESIPDVKCTKDVHTIHNSADLAFIFDCKVLDGDVLVSNYKEPIIQFGDIQAITGSLTVRGAPNLVRIEAPSIGSIGNVFSLRELTSLALISFPALRTVKELDWKILPILSTVHVNNEISGIESIIVSDTSLTKFSGFISNELSKLDLNNNRFLESIQSNVEKITGELHIAANSANVAVDLSRLKSAQNLTIQETASLDLSKLEQVENSVSFIANTFKQLKVPKLRSVGGTLSISENPYLNHLEFNSIDDIGGGLVIVNNTSIEKINFFPKLSIIGGAMELVGYMKEISLKQLKLVKGSAKIQAFADQFDCSKWTKSEVGSVIRGGRIECTNSKDEKIVEIGNGGDNEMVNSTTEKNSTSIFDSLRFKSQGNKLSNCLRHIVWFGIVALEIMS</sequence>
<name>A0ABP0E8V3_9ASCO</name>
<evidence type="ECO:0000256" key="7">
    <source>
        <dbReference type="ARBA" id="ARBA00023180"/>
    </source>
</evidence>
<dbReference type="Gene3D" id="3.80.20.20">
    <property type="entry name" value="Receptor L-domain"/>
    <property type="match status" value="1"/>
</dbReference>
<proteinExistence type="inferred from homology"/>
<evidence type="ECO:0000313" key="9">
    <source>
        <dbReference type="EMBL" id="CAK7899919.1"/>
    </source>
</evidence>
<keyword evidence="6 8" id="KW-0732">Signal</keyword>
<dbReference type="InterPro" id="IPR051648">
    <property type="entry name" value="CWI-Assembly_Regulator"/>
</dbReference>
<evidence type="ECO:0000256" key="1">
    <source>
        <dbReference type="ARBA" id="ARBA00004191"/>
    </source>
</evidence>
<dbReference type="InterPro" id="IPR036941">
    <property type="entry name" value="Rcpt_L-dom_sf"/>
</dbReference>
<keyword evidence="10" id="KW-1185">Reference proteome</keyword>
<evidence type="ECO:0000256" key="3">
    <source>
        <dbReference type="ARBA" id="ARBA00005798"/>
    </source>
</evidence>
<dbReference type="Proteomes" id="UP001497600">
    <property type="component" value="Chromosome C"/>
</dbReference>
<feature type="chain" id="PRO_5046964181" evidence="8">
    <location>
        <begin position="17"/>
        <end position="438"/>
    </location>
</feature>
<dbReference type="PANTHER" id="PTHR31018:SF3">
    <property type="entry name" value="RECEPTOR PROTEIN-TYROSINE KINASE"/>
    <property type="match status" value="1"/>
</dbReference>
<protein>
    <submittedName>
        <fullName evidence="9">Cell surface GPI-anchored protein ECM33</fullName>
    </submittedName>
</protein>
<keyword evidence="5" id="KW-0964">Secreted</keyword>
<evidence type="ECO:0000256" key="6">
    <source>
        <dbReference type="ARBA" id="ARBA00022729"/>
    </source>
</evidence>
<keyword evidence="4" id="KW-0134">Cell wall</keyword>
<evidence type="ECO:0000256" key="2">
    <source>
        <dbReference type="ARBA" id="ARBA00004609"/>
    </source>
</evidence>
<comment type="subcellular location">
    <subcellularLocation>
        <location evidence="2">Cell membrane</location>
        <topology evidence="2">Lipid-anchor</topology>
        <topology evidence="2">GPI-anchor</topology>
    </subcellularLocation>
    <subcellularLocation>
        <location evidence="1">Secreted</location>
        <location evidence="1">Cell wall</location>
    </subcellularLocation>
</comment>
<dbReference type="PANTHER" id="PTHR31018">
    <property type="entry name" value="SPORULATION-SPECIFIC PROTEIN-RELATED"/>
    <property type="match status" value="1"/>
</dbReference>
<comment type="similarity">
    <text evidence="3">Belongs to the SPS2 family.</text>
</comment>
<organism evidence="9 10">
    <name type="scientific">[Candida] anglica</name>
    <dbReference type="NCBI Taxonomy" id="148631"/>
    <lineage>
        <taxon>Eukaryota</taxon>
        <taxon>Fungi</taxon>
        <taxon>Dikarya</taxon>
        <taxon>Ascomycota</taxon>
        <taxon>Saccharomycotina</taxon>
        <taxon>Pichiomycetes</taxon>
        <taxon>Debaryomycetaceae</taxon>
        <taxon>Kurtzmaniella</taxon>
    </lineage>
</organism>